<dbReference type="STRING" id="153971.AWC19_13420"/>
<evidence type="ECO:0000313" key="2">
    <source>
        <dbReference type="EMBL" id="ORW22403.1"/>
    </source>
</evidence>
<evidence type="ECO:0000313" key="3">
    <source>
        <dbReference type="Proteomes" id="UP000193529"/>
    </source>
</evidence>
<accession>A0A1X1ZG84</accession>
<organism evidence="2 3">
    <name type="scientific">Mycobacterium palustre</name>
    <dbReference type="NCBI Taxonomy" id="153971"/>
    <lineage>
        <taxon>Bacteria</taxon>
        <taxon>Bacillati</taxon>
        <taxon>Actinomycetota</taxon>
        <taxon>Actinomycetes</taxon>
        <taxon>Mycobacteriales</taxon>
        <taxon>Mycobacteriaceae</taxon>
        <taxon>Mycobacterium</taxon>
        <taxon>Mycobacterium simiae complex</taxon>
    </lineage>
</organism>
<dbReference type="AlphaFoldDB" id="A0A1X1ZG84"/>
<proteinExistence type="predicted"/>
<dbReference type="SMART" id="SM01040">
    <property type="entry name" value="Bro-N"/>
    <property type="match status" value="1"/>
</dbReference>
<dbReference type="PANTHER" id="PTHR36180">
    <property type="entry name" value="DNA-BINDING PROTEIN-RELATED-RELATED"/>
    <property type="match status" value="1"/>
</dbReference>
<dbReference type="OrthoDB" id="9812611at2"/>
<name>A0A1X1ZG84_9MYCO</name>
<dbReference type="EMBL" id="LQPJ01000114">
    <property type="protein sequence ID" value="ORW22403.1"/>
    <property type="molecule type" value="Genomic_DNA"/>
</dbReference>
<dbReference type="RefSeq" id="WP_085079422.1">
    <property type="nucleotide sequence ID" value="NZ_JACKRZ010000069.1"/>
</dbReference>
<evidence type="ECO:0000259" key="1">
    <source>
        <dbReference type="PROSITE" id="PS51750"/>
    </source>
</evidence>
<dbReference type="Pfam" id="PF03374">
    <property type="entry name" value="ANT"/>
    <property type="match status" value="1"/>
</dbReference>
<reference evidence="2 3" key="1">
    <citation type="submission" date="2016-01" db="EMBL/GenBank/DDBJ databases">
        <title>The new phylogeny of the genus Mycobacterium.</title>
        <authorList>
            <person name="Tarcisio F."/>
            <person name="Conor M."/>
            <person name="Antonella G."/>
            <person name="Elisabetta G."/>
            <person name="Giulia F.S."/>
            <person name="Sara T."/>
            <person name="Anna F."/>
            <person name="Clotilde B."/>
            <person name="Roberto B."/>
            <person name="Veronica D.S."/>
            <person name="Fabio R."/>
            <person name="Monica P."/>
            <person name="Olivier J."/>
            <person name="Enrico T."/>
            <person name="Nicola S."/>
        </authorList>
    </citation>
    <scope>NUCLEOTIDE SEQUENCE [LARGE SCALE GENOMIC DNA]</scope>
    <source>
        <strain evidence="2 3">DSM 44572</strain>
    </source>
</reference>
<feature type="domain" description="Bro-N" evidence="1">
    <location>
        <begin position="1"/>
        <end position="104"/>
    </location>
</feature>
<keyword evidence="3" id="KW-1185">Reference proteome</keyword>
<dbReference type="InterPro" id="IPR003497">
    <property type="entry name" value="BRO_N_domain"/>
</dbReference>
<sequence length="263" mass="29221">MTALQLFKFEHEPVRVVLVDGEPRFVARDVCTAIGLSNVSMALARLDPDEKGVNPIDTPGGQQQMTTVTESGLYSLVLRCDKKEAAKFRRWVTHKVLPEIRRTGSYSHHPAAARQLPSKKELAKWVIEAEERAERAEAKVAELAPLASSWTELADSAGDYEVADAAKVLSRDPNINIGRDRLFSFMCAEGWVYRGHGHRWRAYQSQVDCGRLTEKVGKPYWHEGRGERVVPEPTVRITPKGLNELHKRLGGAGSAQLVLAATS</sequence>
<dbReference type="PANTHER" id="PTHR36180:SF2">
    <property type="entry name" value="BRO FAMILY PROTEIN"/>
    <property type="match status" value="1"/>
</dbReference>
<dbReference type="Proteomes" id="UP000193529">
    <property type="component" value="Unassembled WGS sequence"/>
</dbReference>
<gene>
    <name evidence="2" type="ORF">AWC19_13420</name>
</gene>
<protein>
    <recommendedName>
        <fullName evidence="1">Bro-N domain-containing protein</fullName>
    </recommendedName>
</protein>
<dbReference type="GO" id="GO:0003677">
    <property type="term" value="F:DNA binding"/>
    <property type="evidence" value="ECO:0007669"/>
    <property type="project" value="InterPro"/>
</dbReference>
<dbReference type="InterPro" id="IPR005039">
    <property type="entry name" value="Ant_C"/>
</dbReference>
<dbReference type="Pfam" id="PF02498">
    <property type="entry name" value="Bro-N"/>
    <property type="match status" value="1"/>
</dbReference>
<dbReference type="PROSITE" id="PS51750">
    <property type="entry name" value="BRO_N"/>
    <property type="match status" value="1"/>
</dbReference>
<comment type="caution">
    <text evidence="2">The sequence shown here is derived from an EMBL/GenBank/DDBJ whole genome shotgun (WGS) entry which is preliminary data.</text>
</comment>